<gene>
    <name evidence="2" type="ORF">CR513_30706</name>
</gene>
<dbReference type="OrthoDB" id="1432691at2759"/>
<feature type="region of interest" description="Disordered" evidence="1">
    <location>
        <begin position="88"/>
        <end position="114"/>
    </location>
</feature>
<dbReference type="CDD" id="cd14686">
    <property type="entry name" value="bZIP"/>
    <property type="match status" value="1"/>
</dbReference>
<evidence type="ECO:0008006" key="4">
    <source>
        <dbReference type="Google" id="ProtNLM"/>
    </source>
</evidence>
<evidence type="ECO:0000313" key="3">
    <source>
        <dbReference type="Proteomes" id="UP000257109"/>
    </source>
</evidence>
<dbReference type="AlphaFoldDB" id="A0A371GB59"/>
<proteinExistence type="predicted"/>
<sequence>MEQVIDDLEQQNMEMRAEMGQMREQINKMFELLKQNTALPTTATTPIPGAISNAATRGTPTYPSGFTPEYGMPLGWNTTTVGQVVEGQEQAGASHPAPQPTQATTGPTLRAQDATPLGDEKINSLEERVRLIEGTGGHGLDATDLCLMSDVALPTDFKTPKFEKYKGSSCPRVHLAMYCRKMAAYIH</sequence>
<name>A0A371GB59_MUCPR</name>
<dbReference type="Proteomes" id="UP000257109">
    <property type="component" value="Unassembled WGS sequence"/>
</dbReference>
<dbReference type="EMBL" id="QJKJ01006130">
    <property type="protein sequence ID" value="RDX87771.1"/>
    <property type="molecule type" value="Genomic_DNA"/>
</dbReference>
<accession>A0A371GB59</accession>
<keyword evidence="3" id="KW-1185">Reference proteome</keyword>
<evidence type="ECO:0000313" key="2">
    <source>
        <dbReference type="EMBL" id="RDX87771.1"/>
    </source>
</evidence>
<evidence type="ECO:0000256" key="1">
    <source>
        <dbReference type="SAM" id="MobiDB-lite"/>
    </source>
</evidence>
<organism evidence="2 3">
    <name type="scientific">Mucuna pruriens</name>
    <name type="common">Velvet bean</name>
    <name type="synonym">Dolichos pruriens</name>
    <dbReference type="NCBI Taxonomy" id="157652"/>
    <lineage>
        <taxon>Eukaryota</taxon>
        <taxon>Viridiplantae</taxon>
        <taxon>Streptophyta</taxon>
        <taxon>Embryophyta</taxon>
        <taxon>Tracheophyta</taxon>
        <taxon>Spermatophyta</taxon>
        <taxon>Magnoliopsida</taxon>
        <taxon>eudicotyledons</taxon>
        <taxon>Gunneridae</taxon>
        <taxon>Pentapetalae</taxon>
        <taxon>rosids</taxon>
        <taxon>fabids</taxon>
        <taxon>Fabales</taxon>
        <taxon>Fabaceae</taxon>
        <taxon>Papilionoideae</taxon>
        <taxon>50 kb inversion clade</taxon>
        <taxon>NPAAA clade</taxon>
        <taxon>indigoferoid/millettioid clade</taxon>
        <taxon>Phaseoleae</taxon>
        <taxon>Mucuna</taxon>
    </lineage>
</organism>
<feature type="non-terminal residue" evidence="2">
    <location>
        <position position="1"/>
    </location>
</feature>
<comment type="caution">
    <text evidence="2">The sequence shown here is derived from an EMBL/GenBank/DDBJ whole genome shotgun (WGS) entry which is preliminary data.</text>
</comment>
<protein>
    <recommendedName>
        <fullName evidence="4">Gag-pro-like protein</fullName>
    </recommendedName>
</protein>
<reference evidence="2" key="1">
    <citation type="submission" date="2018-05" db="EMBL/GenBank/DDBJ databases">
        <title>Draft genome of Mucuna pruriens seed.</title>
        <authorList>
            <person name="Nnadi N.E."/>
            <person name="Vos R."/>
            <person name="Hasami M.H."/>
            <person name="Devisetty U.K."/>
            <person name="Aguiy J.C."/>
        </authorList>
    </citation>
    <scope>NUCLEOTIDE SEQUENCE [LARGE SCALE GENOMIC DNA]</scope>
    <source>
        <strain evidence="2">JCA_2017</strain>
    </source>
</reference>